<organism evidence="2 3">
    <name type="scientific">Sphingobacterium corticibacter</name>
    <dbReference type="NCBI Taxonomy" id="2171749"/>
    <lineage>
        <taxon>Bacteria</taxon>
        <taxon>Pseudomonadati</taxon>
        <taxon>Bacteroidota</taxon>
        <taxon>Sphingobacteriia</taxon>
        <taxon>Sphingobacteriales</taxon>
        <taxon>Sphingobacteriaceae</taxon>
        <taxon>Sphingobacterium</taxon>
    </lineage>
</organism>
<name>A0A2T8HNQ1_9SPHI</name>
<dbReference type="InterPro" id="IPR005625">
    <property type="entry name" value="PepSY-ass_TM"/>
</dbReference>
<dbReference type="PANTHER" id="PTHR34219:SF3">
    <property type="entry name" value="BLL7967 PROTEIN"/>
    <property type="match status" value="1"/>
</dbReference>
<dbReference type="RefSeq" id="WP_116774900.1">
    <property type="nucleotide sequence ID" value="NZ_QDKG01000001.1"/>
</dbReference>
<comment type="caution">
    <text evidence="2">The sequence shown here is derived from an EMBL/GenBank/DDBJ whole genome shotgun (WGS) entry which is preliminary data.</text>
</comment>
<protein>
    <submittedName>
        <fullName evidence="2">PepSY domain-containing protein</fullName>
    </submittedName>
</protein>
<keyword evidence="1" id="KW-1133">Transmembrane helix</keyword>
<feature type="transmembrane region" description="Helical" evidence="1">
    <location>
        <begin position="191"/>
        <end position="214"/>
    </location>
</feature>
<accession>A0A2T8HNQ1</accession>
<reference evidence="2 3" key="1">
    <citation type="submission" date="2018-04" db="EMBL/GenBank/DDBJ databases">
        <title>Sphingobacterium cortibacter sp. nov.</title>
        <authorList>
            <person name="Li Y."/>
        </authorList>
    </citation>
    <scope>NUCLEOTIDE SEQUENCE [LARGE SCALE GENOMIC DNA]</scope>
    <source>
        <strain evidence="2 3">2c-3</strain>
    </source>
</reference>
<keyword evidence="1" id="KW-0812">Transmembrane</keyword>
<sequence length="382" mass="44242">MKKILLKINAWLHLWLGLVSGIVVVILSITGCALVFEEEIKYSWLYSASPDSSEQTELLPPSVVYQKIKAEHPEKELESFWYYGHGKPIKIGINHGDTLMYVNPYNAQIIAEVDHEDFFHFMDEGHRHLWLPTDIGRQVTGWGTLMFFVITLSGLILWWPKRWNKRMVKQSFTINWKTKWKRINYDLHNVLGFYSLIIALVMAFTAMMMSFPWLRKTVVDLAGGYPRSPRNKTEEILKPETNANTLNAFAIADSIFYKVRHEIASVNKDAVIIHIPEEDEEVIYACTDMIDGSWRDLRFNRYTLELMPNNPKPMSEAKGGEWVSRANFGLHTGYIGGLTTKIIYFLASLICATLPITGFYVWWYKRKKKPTTAKRLKKPQLA</sequence>
<dbReference type="OrthoDB" id="111691at2"/>
<dbReference type="Proteomes" id="UP000245627">
    <property type="component" value="Unassembled WGS sequence"/>
</dbReference>
<feature type="transmembrane region" description="Helical" evidence="1">
    <location>
        <begin position="342"/>
        <end position="364"/>
    </location>
</feature>
<evidence type="ECO:0000313" key="3">
    <source>
        <dbReference type="Proteomes" id="UP000245627"/>
    </source>
</evidence>
<dbReference type="PROSITE" id="PS51257">
    <property type="entry name" value="PROKAR_LIPOPROTEIN"/>
    <property type="match status" value="1"/>
</dbReference>
<keyword evidence="1" id="KW-0472">Membrane</keyword>
<feature type="transmembrane region" description="Helical" evidence="1">
    <location>
        <begin position="139"/>
        <end position="159"/>
    </location>
</feature>
<dbReference type="AlphaFoldDB" id="A0A2T8HNQ1"/>
<dbReference type="Pfam" id="PF03929">
    <property type="entry name" value="PepSY_TM"/>
    <property type="match status" value="1"/>
</dbReference>
<proteinExistence type="predicted"/>
<gene>
    <name evidence="2" type="ORF">DC487_05460</name>
</gene>
<feature type="transmembrane region" description="Helical" evidence="1">
    <location>
        <begin position="12"/>
        <end position="36"/>
    </location>
</feature>
<keyword evidence="3" id="KW-1185">Reference proteome</keyword>
<dbReference type="PANTHER" id="PTHR34219">
    <property type="entry name" value="IRON-REGULATED INNER MEMBRANE PROTEIN-RELATED"/>
    <property type="match status" value="1"/>
</dbReference>
<dbReference type="EMBL" id="QDKG01000001">
    <property type="protein sequence ID" value="PVH27045.1"/>
    <property type="molecule type" value="Genomic_DNA"/>
</dbReference>
<evidence type="ECO:0000313" key="2">
    <source>
        <dbReference type="EMBL" id="PVH27045.1"/>
    </source>
</evidence>
<evidence type="ECO:0000256" key="1">
    <source>
        <dbReference type="SAM" id="Phobius"/>
    </source>
</evidence>